<dbReference type="PROSITE" id="PS50048">
    <property type="entry name" value="ZN2_CY6_FUNGAL_2"/>
    <property type="match status" value="1"/>
</dbReference>
<dbReference type="SMART" id="SM00066">
    <property type="entry name" value="GAL4"/>
    <property type="match status" value="1"/>
</dbReference>
<dbReference type="PANTHER" id="PTHR31001:SF49">
    <property type="entry name" value="ZN(II)2CYS6 TRANSCRIPTION FACTOR (EUROFUNG)"/>
    <property type="match status" value="1"/>
</dbReference>
<dbReference type="Proteomes" id="UP000696280">
    <property type="component" value="Unassembled WGS sequence"/>
</dbReference>
<dbReference type="OrthoDB" id="4898680at2759"/>
<comment type="subcellular location">
    <subcellularLocation>
        <location evidence="1">Nucleus</location>
    </subcellularLocation>
</comment>
<dbReference type="CDD" id="cd12148">
    <property type="entry name" value="fungal_TF_MHR"/>
    <property type="match status" value="1"/>
</dbReference>
<dbReference type="Pfam" id="PF04082">
    <property type="entry name" value="Fungal_trans"/>
    <property type="match status" value="1"/>
</dbReference>
<dbReference type="AlphaFoldDB" id="A0A9N9KQ37"/>
<dbReference type="SUPFAM" id="SSF57701">
    <property type="entry name" value="Zn2/Cys6 DNA-binding domain"/>
    <property type="match status" value="1"/>
</dbReference>
<evidence type="ECO:0000256" key="3">
    <source>
        <dbReference type="ARBA" id="ARBA00023242"/>
    </source>
</evidence>
<sequence>MPPVGRIVGLRRNGQKQACEPCRKGKMGCDHNAPFCGRCVRRRMTDRCLYHPAPMTKIRPPNNLQDSGIQLPSPQQVNPPSQTEASLGLISLSSPVILQETPMGGNVQNIPQEVNGEIQNHFRGYVAPKVPNDGSWKTSLYPRSARYNGPTSFSAVFSEHRSENIEDILDIDENTRKHPGAWPFGQPLLGRQRPSAPDMRRNDLVKVLSNIPSQDTCQKLLETSVSLSNLVLSPVMIRHCISKLWSTYADFLLVIPRPGDINQKSNLAIFADHLFENEERPLSPTPEDGIEWLDTFTGTNLRIEMLGLLFCFFGSAFLALQDSDPIFQVSENDDRNIVGRKETAWRMTECADVCRKHCHFSETVNEIVVALVYSIHILESSCAGNDSYLTRCRHGDMVTTAITAGLHRLPDYSNTKITTASEYKRRLFSNVYYMDKSDSSLNGIPPMLSRLYCDVKPCLDLSDEQLFLPQHEFANEITKLDVHGWNTDGEIQSITASRATWQFCVIREEILELALGVNVFIAERNISCNRDLRNRCQRVLDNIPEQLRYYETGKIPKKSTCSNLFSQASVMLDFLQNLFLIERVASARGLSNAPCLISTAMETLELVLMFWMRRDELQPYISYFDWIITFYGIPSAGVLCVELLKGSQSPLQSIQSPPDQHQNGVPSRSDAIQKLTLFIGFLEWIRPTDGNYKLAGRLIKVVRKVLDHVLDPQFSTVSANQDQSNGNMDGNANLNGSMIDPMLSDIGGGFGGESEDMDWLGSIDWTQGSWIAL</sequence>
<dbReference type="GO" id="GO:0005634">
    <property type="term" value="C:nucleus"/>
    <property type="evidence" value="ECO:0007669"/>
    <property type="project" value="UniProtKB-SubCell"/>
</dbReference>
<organism evidence="6 7">
    <name type="scientific">Hymenoscyphus fraxineus</name>
    <dbReference type="NCBI Taxonomy" id="746836"/>
    <lineage>
        <taxon>Eukaryota</taxon>
        <taxon>Fungi</taxon>
        <taxon>Dikarya</taxon>
        <taxon>Ascomycota</taxon>
        <taxon>Pezizomycotina</taxon>
        <taxon>Leotiomycetes</taxon>
        <taxon>Helotiales</taxon>
        <taxon>Helotiaceae</taxon>
        <taxon>Hymenoscyphus</taxon>
    </lineage>
</organism>
<dbReference type="GO" id="GO:0003677">
    <property type="term" value="F:DNA binding"/>
    <property type="evidence" value="ECO:0007669"/>
    <property type="project" value="InterPro"/>
</dbReference>
<gene>
    <name evidence="6" type="ORF">HYFRA_00006459</name>
</gene>
<evidence type="ECO:0000313" key="7">
    <source>
        <dbReference type="Proteomes" id="UP000696280"/>
    </source>
</evidence>
<dbReference type="Pfam" id="PF00172">
    <property type="entry name" value="Zn_clus"/>
    <property type="match status" value="1"/>
</dbReference>
<accession>A0A9N9KQ37</accession>
<dbReference type="GO" id="GO:0000981">
    <property type="term" value="F:DNA-binding transcription factor activity, RNA polymerase II-specific"/>
    <property type="evidence" value="ECO:0007669"/>
    <property type="project" value="InterPro"/>
</dbReference>
<comment type="caution">
    <text evidence="6">The sequence shown here is derived from an EMBL/GenBank/DDBJ whole genome shotgun (WGS) entry which is preliminary data.</text>
</comment>
<dbReference type="PROSITE" id="PS00463">
    <property type="entry name" value="ZN2_CY6_FUNGAL_1"/>
    <property type="match status" value="1"/>
</dbReference>
<dbReference type="EMBL" id="CAJVRL010000039">
    <property type="protein sequence ID" value="CAG8951061.1"/>
    <property type="molecule type" value="Genomic_DNA"/>
</dbReference>
<keyword evidence="7" id="KW-1185">Reference proteome</keyword>
<name>A0A9N9KQ37_9HELO</name>
<dbReference type="InterPro" id="IPR036864">
    <property type="entry name" value="Zn2-C6_fun-type_DNA-bd_sf"/>
</dbReference>
<dbReference type="PANTHER" id="PTHR31001">
    <property type="entry name" value="UNCHARACTERIZED TRANSCRIPTIONAL REGULATORY PROTEIN"/>
    <property type="match status" value="1"/>
</dbReference>
<feature type="domain" description="Zn(2)-C6 fungal-type" evidence="5">
    <location>
        <begin position="18"/>
        <end position="50"/>
    </location>
</feature>
<reference evidence="6" key="1">
    <citation type="submission" date="2021-07" db="EMBL/GenBank/DDBJ databases">
        <authorList>
            <person name="Durling M."/>
        </authorList>
    </citation>
    <scope>NUCLEOTIDE SEQUENCE</scope>
</reference>
<protein>
    <recommendedName>
        <fullName evidence="5">Zn(2)-C6 fungal-type domain-containing protein</fullName>
    </recommendedName>
</protein>
<evidence type="ECO:0000256" key="4">
    <source>
        <dbReference type="SAM" id="MobiDB-lite"/>
    </source>
</evidence>
<keyword evidence="3" id="KW-0539">Nucleus</keyword>
<evidence type="ECO:0000313" key="6">
    <source>
        <dbReference type="EMBL" id="CAG8951061.1"/>
    </source>
</evidence>
<evidence type="ECO:0000259" key="5">
    <source>
        <dbReference type="PROSITE" id="PS50048"/>
    </source>
</evidence>
<proteinExistence type="predicted"/>
<dbReference type="Gene3D" id="4.10.240.10">
    <property type="entry name" value="Zn(2)-C6 fungal-type DNA-binding domain"/>
    <property type="match status" value="1"/>
</dbReference>
<keyword evidence="2" id="KW-0479">Metal-binding</keyword>
<feature type="compositionally biased region" description="Polar residues" evidence="4">
    <location>
        <begin position="62"/>
        <end position="82"/>
    </location>
</feature>
<evidence type="ECO:0000256" key="2">
    <source>
        <dbReference type="ARBA" id="ARBA00022723"/>
    </source>
</evidence>
<dbReference type="GO" id="GO:0006351">
    <property type="term" value="P:DNA-templated transcription"/>
    <property type="evidence" value="ECO:0007669"/>
    <property type="project" value="InterPro"/>
</dbReference>
<dbReference type="InterPro" id="IPR050613">
    <property type="entry name" value="Sec_Metabolite_Reg"/>
</dbReference>
<dbReference type="GO" id="GO:0008270">
    <property type="term" value="F:zinc ion binding"/>
    <property type="evidence" value="ECO:0007669"/>
    <property type="project" value="InterPro"/>
</dbReference>
<dbReference type="InterPro" id="IPR007219">
    <property type="entry name" value="XnlR_reg_dom"/>
</dbReference>
<dbReference type="CDD" id="cd00067">
    <property type="entry name" value="GAL4"/>
    <property type="match status" value="1"/>
</dbReference>
<feature type="region of interest" description="Disordered" evidence="4">
    <location>
        <begin position="59"/>
        <end position="82"/>
    </location>
</feature>
<dbReference type="InterPro" id="IPR001138">
    <property type="entry name" value="Zn2Cys6_DnaBD"/>
</dbReference>
<evidence type="ECO:0000256" key="1">
    <source>
        <dbReference type="ARBA" id="ARBA00004123"/>
    </source>
</evidence>